<dbReference type="AlphaFoldDB" id="A0A075TZW1"/>
<evidence type="ECO:0000313" key="2">
    <source>
        <dbReference type="Proteomes" id="UP000029079"/>
    </source>
</evidence>
<organism evidence="1 2">
    <name type="scientific">Weissella ceti</name>
    <dbReference type="NCBI Taxonomy" id="759620"/>
    <lineage>
        <taxon>Bacteria</taxon>
        <taxon>Bacillati</taxon>
        <taxon>Bacillota</taxon>
        <taxon>Bacilli</taxon>
        <taxon>Lactobacillales</taxon>
        <taxon>Lactobacillaceae</taxon>
        <taxon>Weissella</taxon>
    </lineage>
</organism>
<keyword evidence="2" id="KW-1185">Reference proteome</keyword>
<protein>
    <submittedName>
        <fullName evidence="1">Uncharacterized protein</fullName>
    </submittedName>
</protein>
<reference evidence="2" key="2">
    <citation type="submission" date="2014-08" db="EMBL/GenBank/DDBJ databases">
        <title>Complete genome of Weissella ceti strain WS74 isolated from diseased rainbow trout in Brazil.</title>
        <authorList>
            <person name="Figueiredo H.C.P."/>
            <person name="Leal C.A.G."/>
            <person name="Pereira F.L."/>
            <person name="Soares S.C."/>
            <person name="Dorella F.A."/>
            <person name="Carvalho A.F."/>
            <person name="Azevedo V.A.C."/>
        </authorList>
    </citation>
    <scope>NUCLEOTIDE SEQUENCE [LARGE SCALE GENOMIC DNA]</scope>
    <source>
        <strain evidence="2">WS74</strain>
    </source>
</reference>
<name>A0A075TZW1_9LACO</name>
<dbReference type="EMBL" id="CP009223">
    <property type="protein sequence ID" value="AIM63195.1"/>
    <property type="molecule type" value="Genomic_DNA"/>
</dbReference>
<dbReference type="RefSeq" id="WP_009496265.1">
    <property type="nucleotide sequence ID" value="NZ_CP009223.1"/>
</dbReference>
<dbReference type="STRING" id="759620.WS105_0940"/>
<dbReference type="PATRIC" id="fig|759620.7.peg.904"/>
<accession>A0A075TZW1</accession>
<dbReference type="KEGG" id="wci:WS105_0940"/>
<reference evidence="1 2" key="1">
    <citation type="journal article" date="2014" name="Genome Announc.">
        <title>Complete Genome Sequences of Fish Pathogenic Weissella ceti Strains WS74 and WS105.</title>
        <authorList>
            <person name="Figueiredo H.C."/>
            <person name="Leal C.A."/>
            <person name="Dorella F.A."/>
            <person name="Carvalho A.F."/>
            <person name="Soares S.C."/>
            <person name="Pereira F.L."/>
            <person name="Azevedo V.A."/>
        </authorList>
    </citation>
    <scope>NUCLEOTIDE SEQUENCE [LARGE SCALE GENOMIC DNA]</scope>
    <source>
        <strain evidence="1 2">WS74</strain>
    </source>
</reference>
<dbReference type="KEGG" id="wce:WS08_0877"/>
<dbReference type="KEGG" id="wct:WS74_0943"/>
<proteinExistence type="predicted"/>
<evidence type="ECO:0000313" key="1">
    <source>
        <dbReference type="EMBL" id="AIM63195.1"/>
    </source>
</evidence>
<dbReference type="Proteomes" id="UP000029079">
    <property type="component" value="Chromosome"/>
</dbReference>
<sequence>MLSMLSFTLMLISVLVGIVVAKMVVTSIFMAVYRVAFAIYYFVKNENVDYKALVLKGTIIRPIQNMGDPRFSQGAPIKKSA</sequence>
<gene>
    <name evidence="1" type="ORF">WS74_0943</name>
</gene>